<dbReference type="GO" id="GO:0009887">
    <property type="term" value="P:animal organ morphogenesis"/>
    <property type="evidence" value="ECO:0007669"/>
    <property type="project" value="UniProtKB-ARBA"/>
</dbReference>
<dbReference type="InterPro" id="IPR001356">
    <property type="entry name" value="HD"/>
</dbReference>
<dbReference type="GO" id="GO:0005634">
    <property type="term" value="C:nucleus"/>
    <property type="evidence" value="ECO:0007669"/>
    <property type="project" value="UniProtKB-SubCell"/>
</dbReference>
<dbReference type="OrthoDB" id="10056939at2759"/>
<dbReference type="EMBL" id="OV725080">
    <property type="protein sequence ID" value="CAH1399862.1"/>
    <property type="molecule type" value="Genomic_DNA"/>
</dbReference>
<feature type="region of interest" description="Disordered" evidence="9">
    <location>
        <begin position="1"/>
        <end position="35"/>
    </location>
</feature>
<dbReference type="GO" id="GO:0000987">
    <property type="term" value="F:cis-regulatory region sequence-specific DNA binding"/>
    <property type="evidence" value="ECO:0007669"/>
    <property type="project" value="UniProtKB-ARBA"/>
</dbReference>
<dbReference type="GO" id="GO:0048646">
    <property type="term" value="P:anatomical structure formation involved in morphogenesis"/>
    <property type="evidence" value="ECO:0007669"/>
    <property type="project" value="UniProtKB-ARBA"/>
</dbReference>
<organism evidence="11 12">
    <name type="scientific">Nezara viridula</name>
    <name type="common">Southern green stink bug</name>
    <name type="synonym">Cimex viridulus</name>
    <dbReference type="NCBI Taxonomy" id="85310"/>
    <lineage>
        <taxon>Eukaryota</taxon>
        <taxon>Metazoa</taxon>
        <taxon>Ecdysozoa</taxon>
        <taxon>Arthropoda</taxon>
        <taxon>Hexapoda</taxon>
        <taxon>Insecta</taxon>
        <taxon>Pterygota</taxon>
        <taxon>Neoptera</taxon>
        <taxon>Paraneoptera</taxon>
        <taxon>Hemiptera</taxon>
        <taxon>Heteroptera</taxon>
        <taxon>Panheteroptera</taxon>
        <taxon>Pentatomomorpha</taxon>
        <taxon>Pentatomoidea</taxon>
        <taxon>Pentatomidae</taxon>
        <taxon>Pentatominae</taxon>
        <taxon>Nezara</taxon>
    </lineage>
</organism>
<evidence type="ECO:0000256" key="1">
    <source>
        <dbReference type="ARBA" id="ARBA00004123"/>
    </source>
</evidence>
<accession>A0A9P0HDD9</accession>
<keyword evidence="5" id="KW-0804">Transcription</keyword>
<dbReference type="Pfam" id="PF05920">
    <property type="entry name" value="Homeobox_KN"/>
    <property type="match status" value="1"/>
</dbReference>
<dbReference type="InterPro" id="IPR050224">
    <property type="entry name" value="TALE_homeobox"/>
</dbReference>
<dbReference type="SMART" id="SM00389">
    <property type="entry name" value="HOX"/>
    <property type="match status" value="1"/>
</dbReference>
<dbReference type="GO" id="GO:0006355">
    <property type="term" value="P:regulation of DNA-templated transcription"/>
    <property type="evidence" value="ECO:0007669"/>
    <property type="project" value="InterPro"/>
</dbReference>
<evidence type="ECO:0000259" key="10">
    <source>
        <dbReference type="PROSITE" id="PS50071"/>
    </source>
</evidence>
<evidence type="ECO:0000313" key="12">
    <source>
        <dbReference type="Proteomes" id="UP001152798"/>
    </source>
</evidence>
<keyword evidence="3 8" id="KW-0238">DNA-binding</keyword>
<keyword evidence="6 8" id="KW-0539">Nucleus</keyword>
<proteinExistence type="inferred from homology"/>
<gene>
    <name evidence="11" type="ORF">NEZAVI_LOCUS9218</name>
</gene>
<dbReference type="Proteomes" id="UP001152798">
    <property type="component" value="Chromosome 4"/>
</dbReference>
<evidence type="ECO:0000256" key="5">
    <source>
        <dbReference type="ARBA" id="ARBA00023163"/>
    </source>
</evidence>
<dbReference type="CDD" id="cd00086">
    <property type="entry name" value="homeodomain"/>
    <property type="match status" value="1"/>
</dbReference>
<keyword evidence="12" id="KW-1185">Reference proteome</keyword>
<evidence type="ECO:0000256" key="2">
    <source>
        <dbReference type="ARBA" id="ARBA00023015"/>
    </source>
</evidence>
<reference evidence="11" key="1">
    <citation type="submission" date="2022-01" db="EMBL/GenBank/DDBJ databases">
        <authorList>
            <person name="King R."/>
        </authorList>
    </citation>
    <scope>NUCLEOTIDE SEQUENCE</scope>
</reference>
<dbReference type="GO" id="GO:0001654">
    <property type="term" value="P:eye development"/>
    <property type="evidence" value="ECO:0007669"/>
    <property type="project" value="UniProtKB-ARBA"/>
</dbReference>
<dbReference type="InterPro" id="IPR009057">
    <property type="entry name" value="Homeodomain-like_sf"/>
</dbReference>
<evidence type="ECO:0000256" key="7">
    <source>
        <dbReference type="ARBA" id="ARBA00038021"/>
    </source>
</evidence>
<dbReference type="SUPFAM" id="SSF46689">
    <property type="entry name" value="Homeodomain-like"/>
    <property type="match status" value="1"/>
</dbReference>
<keyword evidence="2" id="KW-0805">Transcription regulation</keyword>
<feature type="domain" description="Homeobox" evidence="10">
    <location>
        <begin position="44"/>
        <end position="107"/>
    </location>
</feature>
<comment type="similarity">
    <text evidence="7">Belongs to the TALE/TGIF homeobox family.</text>
</comment>
<dbReference type="AlphaFoldDB" id="A0A9P0HDD9"/>
<evidence type="ECO:0000256" key="8">
    <source>
        <dbReference type="PROSITE-ProRule" id="PRU00108"/>
    </source>
</evidence>
<keyword evidence="4 8" id="KW-0371">Homeobox</keyword>
<evidence type="ECO:0000256" key="9">
    <source>
        <dbReference type="SAM" id="MobiDB-lite"/>
    </source>
</evidence>
<dbReference type="FunFam" id="1.10.10.60:FF:000059">
    <property type="entry name" value="TGFB-induced factor homeobox 1"/>
    <property type="match status" value="1"/>
</dbReference>
<evidence type="ECO:0000256" key="4">
    <source>
        <dbReference type="ARBA" id="ARBA00023155"/>
    </source>
</evidence>
<feature type="compositionally biased region" description="Low complexity" evidence="9">
    <location>
        <begin position="17"/>
        <end position="28"/>
    </location>
</feature>
<sequence>MGSRKVKSPILKKSWKSDSMNDNSNSDASDADYDGNSFQKVARGSIKKRRMNLPTESVRILKRWLFNHRHNAYPNDFEKSSLSQEANLTISQVSNWFINARRRILPKMMRDFEDSIHQPALEQETRRKNLVSGVSLDSMEIKDEIKIEYEDGVWSPNNTSFHPKTEEFPDQANKFSDFVSDIIKISNPSPETVCYIPNSCSDSYNYTHESEDPFNCLNVLVEAAMVVRQRELEAGV</sequence>
<comment type="subcellular location">
    <subcellularLocation>
        <location evidence="1 8">Nucleus</location>
    </subcellularLocation>
</comment>
<feature type="DNA-binding region" description="Homeobox" evidence="8">
    <location>
        <begin position="46"/>
        <end position="108"/>
    </location>
</feature>
<dbReference type="PROSITE" id="PS50071">
    <property type="entry name" value="HOMEOBOX_2"/>
    <property type="match status" value="1"/>
</dbReference>
<evidence type="ECO:0000313" key="11">
    <source>
        <dbReference type="EMBL" id="CAH1399862.1"/>
    </source>
</evidence>
<evidence type="ECO:0000256" key="3">
    <source>
        <dbReference type="ARBA" id="ARBA00023125"/>
    </source>
</evidence>
<dbReference type="Gene3D" id="1.10.10.60">
    <property type="entry name" value="Homeodomain-like"/>
    <property type="match status" value="1"/>
</dbReference>
<dbReference type="PANTHER" id="PTHR11850">
    <property type="entry name" value="HOMEOBOX PROTEIN TRANSCRIPTION FACTORS"/>
    <property type="match status" value="1"/>
</dbReference>
<dbReference type="InterPro" id="IPR008422">
    <property type="entry name" value="KN_HD"/>
</dbReference>
<protein>
    <recommendedName>
        <fullName evidence="10">Homeobox domain-containing protein</fullName>
    </recommendedName>
</protein>
<evidence type="ECO:0000256" key="6">
    <source>
        <dbReference type="ARBA" id="ARBA00023242"/>
    </source>
</evidence>
<name>A0A9P0HDD9_NEZVI</name>